<dbReference type="AlphaFoldDB" id="A0A9Q1GES4"/>
<name>A0A9Q1GES4_SYNKA</name>
<evidence type="ECO:0000313" key="1">
    <source>
        <dbReference type="EMBL" id="KAJ8382248.1"/>
    </source>
</evidence>
<reference evidence="1" key="1">
    <citation type="journal article" date="2023" name="Science">
        <title>Genome structures resolve the early diversification of teleost fishes.</title>
        <authorList>
            <person name="Parey E."/>
            <person name="Louis A."/>
            <person name="Montfort J."/>
            <person name="Bouchez O."/>
            <person name="Roques C."/>
            <person name="Iampietro C."/>
            <person name="Lluch J."/>
            <person name="Castinel A."/>
            <person name="Donnadieu C."/>
            <person name="Desvignes T."/>
            <person name="Floi Bucao C."/>
            <person name="Jouanno E."/>
            <person name="Wen M."/>
            <person name="Mejri S."/>
            <person name="Dirks R."/>
            <person name="Jansen H."/>
            <person name="Henkel C."/>
            <person name="Chen W.J."/>
            <person name="Zahm M."/>
            <person name="Cabau C."/>
            <person name="Klopp C."/>
            <person name="Thompson A.W."/>
            <person name="Robinson-Rechavi M."/>
            <person name="Braasch I."/>
            <person name="Lecointre G."/>
            <person name="Bobe J."/>
            <person name="Postlethwait J.H."/>
            <person name="Berthelot C."/>
            <person name="Roest Crollius H."/>
            <person name="Guiguen Y."/>
        </authorList>
    </citation>
    <scope>NUCLEOTIDE SEQUENCE</scope>
    <source>
        <strain evidence="1">WJC10195</strain>
    </source>
</reference>
<dbReference type="Proteomes" id="UP001152622">
    <property type="component" value="Chromosome 1"/>
</dbReference>
<organism evidence="1 2">
    <name type="scientific">Synaphobranchus kaupii</name>
    <name type="common">Kaup's arrowtooth eel</name>
    <dbReference type="NCBI Taxonomy" id="118154"/>
    <lineage>
        <taxon>Eukaryota</taxon>
        <taxon>Metazoa</taxon>
        <taxon>Chordata</taxon>
        <taxon>Craniata</taxon>
        <taxon>Vertebrata</taxon>
        <taxon>Euteleostomi</taxon>
        <taxon>Actinopterygii</taxon>
        <taxon>Neopterygii</taxon>
        <taxon>Teleostei</taxon>
        <taxon>Anguilliformes</taxon>
        <taxon>Synaphobranchidae</taxon>
        <taxon>Synaphobranchus</taxon>
    </lineage>
</organism>
<comment type="caution">
    <text evidence="1">The sequence shown here is derived from an EMBL/GenBank/DDBJ whole genome shotgun (WGS) entry which is preliminary data.</text>
</comment>
<sequence length="100" mass="10534">MVAAHQAQQLESPVSLEELKQAAASMQTGLPVHTDSLQPTAVLLRSSGGAPRLCVPAYIWYHLRLQKQRMAVASSGHGCSLCCGVEGLPLTTVTLAVAQP</sequence>
<protein>
    <submittedName>
        <fullName evidence="1">Uncharacterized protein</fullName>
    </submittedName>
</protein>
<keyword evidence="2" id="KW-1185">Reference proteome</keyword>
<gene>
    <name evidence="1" type="ORF">SKAU_G00030260</name>
</gene>
<evidence type="ECO:0000313" key="2">
    <source>
        <dbReference type="Proteomes" id="UP001152622"/>
    </source>
</evidence>
<proteinExistence type="predicted"/>
<accession>A0A9Q1GES4</accession>
<dbReference type="EMBL" id="JAINUF010000001">
    <property type="protein sequence ID" value="KAJ8382248.1"/>
    <property type="molecule type" value="Genomic_DNA"/>
</dbReference>